<feature type="compositionally biased region" description="Polar residues" evidence="1">
    <location>
        <begin position="91"/>
        <end position="103"/>
    </location>
</feature>
<dbReference type="EMBL" id="BQNB010010816">
    <property type="protein sequence ID" value="GJS82326.1"/>
    <property type="molecule type" value="Genomic_DNA"/>
</dbReference>
<accession>A0ABQ4YXU1</accession>
<feature type="region of interest" description="Disordered" evidence="1">
    <location>
        <begin position="1"/>
        <end position="142"/>
    </location>
</feature>
<organism evidence="2 3">
    <name type="scientific">Tanacetum coccineum</name>
    <dbReference type="NCBI Taxonomy" id="301880"/>
    <lineage>
        <taxon>Eukaryota</taxon>
        <taxon>Viridiplantae</taxon>
        <taxon>Streptophyta</taxon>
        <taxon>Embryophyta</taxon>
        <taxon>Tracheophyta</taxon>
        <taxon>Spermatophyta</taxon>
        <taxon>Magnoliopsida</taxon>
        <taxon>eudicotyledons</taxon>
        <taxon>Gunneridae</taxon>
        <taxon>Pentapetalae</taxon>
        <taxon>asterids</taxon>
        <taxon>campanulids</taxon>
        <taxon>Asterales</taxon>
        <taxon>Asteraceae</taxon>
        <taxon>Asteroideae</taxon>
        <taxon>Anthemideae</taxon>
        <taxon>Anthemidinae</taxon>
        <taxon>Tanacetum</taxon>
    </lineage>
</organism>
<feature type="compositionally biased region" description="Basic residues" evidence="1">
    <location>
        <begin position="35"/>
        <end position="44"/>
    </location>
</feature>
<protein>
    <submittedName>
        <fullName evidence="2">Uncharacterized protein</fullName>
    </submittedName>
</protein>
<feature type="compositionally biased region" description="Low complexity" evidence="1">
    <location>
        <begin position="104"/>
        <end position="113"/>
    </location>
</feature>
<dbReference type="Proteomes" id="UP001151760">
    <property type="component" value="Unassembled WGS sequence"/>
</dbReference>
<name>A0ABQ4YXU1_9ASTR</name>
<reference evidence="2" key="1">
    <citation type="journal article" date="2022" name="Int. J. Mol. Sci.">
        <title>Draft Genome of Tanacetum Coccineum: Genomic Comparison of Closely Related Tanacetum-Family Plants.</title>
        <authorList>
            <person name="Yamashiro T."/>
            <person name="Shiraishi A."/>
            <person name="Nakayama K."/>
            <person name="Satake H."/>
        </authorList>
    </citation>
    <scope>NUCLEOTIDE SEQUENCE</scope>
</reference>
<evidence type="ECO:0000256" key="1">
    <source>
        <dbReference type="SAM" id="MobiDB-lite"/>
    </source>
</evidence>
<reference evidence="2" key="2">
    <citation type="submission" date="2022-01" db="EMBL/GenBank/DDBJ databases">
        <authorList>
            <person name="Yamashiro T."/>
            <person name="Shiraishi A."/>
            <person name="Satake H."/>
            <person name="Nakayama K."/>
        </authorList>
    </citation>
    <scope>NUCLEOTIDE SEQUENCE</scope>
</reference>
<proteinExistence type="predicted"/>
<gene>
    <name evidence="2" type="ORF">Tco_0748867</name>
</gene>
<evidence type="ECO:0000313" key="2">
    <source>
        <dbReference type="EMBL" id="GJS82326.1"/>
    </source>
</evidence>
<evidence type="ECO:0000313" key="3">
    <source>
        <dbReference type="Proteomes" id="UP001151760"/>
    </source>
</evidence>
<feature type="compositionally biased region" description="Polar residues" evidence="1">
    <location>
        <begin position="124"/>
        <end position="136"/>
    </location>
</feature>
<sequence>MMVHDQEEVGEGSEMPTDPHYTPTIIQPSTSQPQKKQRSRRSKRKDTEVPQPSGPTTNVADEAVNEEMDDSLERAATTATSLDAEQDRGNINKTRSKATLNEPSSSGTSSGSGPRRQETMGDTIAQTRSENVSKLSNDPLLAREDASKQGRIADIDANKDIYLVNVWTDEDMFGVNDLGGDEVIVESVDVVKTAKETRNVVEEVTAVTIPVSAATTTTTAITDVEMTLAQALAESKSAKPKATTITTTSILTTTTAATTITVVSTRPKVKGIVFHDQEQAPTPIVSSQQPS</sequence>
<keyword evidence="3" id="KW-1185">Reference proteome</keyword>
<comment type="caution">
    <text evidence="2">The sequence shown here is derived from an EMBL/GenBank/DDBJ whole genome shotgun (WGS) entry which is preliminary data.</text>
</comment>